<dbReference type="SUPFAM" id="SSF52540">
    <property type="entry name" value="P-loop containing nucleoside triphosphate hydrolases"/>
    <property type="match status" value="1"/>
</dbReference>
<dbReference type="RefSeq" id="WP_074708603.1">
    <property type="nucleotide sequence ID" value="NZ_FNOP01000031.1"/>
</dbReference>
<dbReference type="InterPro" id="IPR003593">
    <property type="entry name" value="AAA+_ATPase"/>
</dbReference>
<reference evidence="2 3" key="1">
    <citation type="submission" date="2016-10" db="EMBL/GenBank/DDBJ databases">
        <authorList>
            <person name="Varghese N."/>
            <person name="Submissions S."/>
        </authorList>
    </citation>
    <scope>NUCLEOTIDE SEQUENCE [LARGE SCALE GENOMIC DNA]</scope>
    <source>
        <strain evidence="2 3">WCC6</strain>
    </source>
</reference>
<dbReference type="Pfam" id="PF01695">
    <property type="entry name" value="IstB_IS21"/>
    <property type="match status" value="1"/>
</dbReference>
<accession>A0A1H3B6X4</accession>
<protein>
    <submittedName>
        <fullName evidence="2">DNA replication protein DnaC</fullName>
    </submittedName>
</protein>
<dbReference type="InterPro" id="IPR028350">
    <property type="entry name" value="DNAC/IstB-like"/>
</dbReference>
<sequence>MIKQPSSSYNMIAAAAKFLKLDFSAEDMAAFAKENEITADSLQCIEDLFVQLQDTKQKNIVRTLLKLSRLPLKEPKTFDTFDFGRFHGKQADELENLPTLAALYSSTNLALIGPQGIGKTHLAMAFGRECCNHALKTYFLKATELNQKLLQARKNGNVERVVKSLVKPSCLIIDEVGYCNFDTENTRIFFDIVDRRYSKDTPNTMIVTSNMEPDKWVTFFNDEPALKCAMDRFFDKALLISMKGRSYRGKYRRKIEVTAGVEPRQSAEQTNY</sequence>
<dbReference type="PIRSF" id="PIRSF003073">
    <property type="entry name" value="DNAC_TnpB_IstB"/>
    <property type="match status" value="1"/>
</dbReference>
<evidence type="ECO:0000259" key="1">
    <source>
        <dbReference type="SMART" id="SM00382"/>
    </source>
</evidence>
<dbReference type="CDD" id="cd00009">
    <property type="entry name" value="AAA"/>
    <property type="match status" value="1"/>
</dbReference>
<evidence type="ECO:0000313" key="2">
    <source>
        <dbReference type="EMBL" id="SDX37702.1"/>
    </source>
</evidence>
<dbReference type="EMBL" id="FNOP01000031">
    <property type="protein sequence ID" value="SDX37702.1"/>
    <property type="molecule type" value="Genomic_DNA"/>
</dbReference>
<feature type="domain" description="AAA+ ATPase" evidence="1">
    <location>
        <begin position="105"/>
        <end position="256"/>
    </location>
</feature>
<comment type="caution">
    <text evidence="2">The sequence shown here is derived from an EMBL/GenBank/DDBJ whole genome shotgun (WGS) entry which is preliminary data.</text>
</comment>
<dbReference type="AlphaFoldDB" id="A0A1H3B6X4"/>
<dbReference type="Gene3D" id="3.40.50.300">
    <property type="entry name" value="P-loop containing nucleotide triphosphate hydrolases"/>
    <property type="match status" value="1"/>
</dbReference>
<name>A0A1H3B6X4_ACIFE</name>
<dbReference type="PANTHER" id="PTHR30050:SF4">
    <property type="entry name" value="ATP-BINDING PROTEIN RV3427C IN INSERTION SEQUENCE-RELATED"/>
    <property type="match status" value="1"/>
</dbReference>
<dbReference type="InterPro" id="IPR027417">
    <property type="entry name" value="P-loop_NTPase"/>
</dbReference>
<organism evidence="2 3">
    <name type="scientific">Acidaminococcus fermentans</name>
    <dbReference type="NCBI Taxonomy" id="905"/>
    <lineage>
        <taxon>Bacteria</taxon>
        <taxon>Bacillati</taxon>
        <taxon>Bacillota</taxon>
        <taxon>Negativicutes</taxon>
        <taxon>Acidaminococcales</taxon>
        <taxon>Acidaminococcaceae</taxon>
        <taxon>Acidaminococcus</taxon>
    </lineage>
</organism>
<dbReference type="GO" id="GO:0005524">
    <property type="term" value="F:ATP binding"/>
    <property type="evidence" value="ECO:0007669"/>
    <property type="project" value="InterPro"/>
</dbReference>
<dbReference type="GO" id="GO:0006260">
    <property type="term" value="P:DNA replication"/>
    <property type="evidence" value="ECO:0007669"/>
    <property type="project" value="TreeGrafter"/>
</dbReference>
<dbReference type="SMART" id="SM00382">
    <property type="entry name" value="AAA"/>
    <property type="match status" value="1"/>
</dbReference>
<gene>
    <name evidence="2" type="ORF">SAMN05216495_1312</name>
</gene>
<evidence type="ECO:0000313" key="3">
    <source>
        <dbReference type="Proteomes" id="UP000182379"/>
    </source>
</evidence>
<dbReference type="PANTHER" id="PTHR30050">
    <property type="entry name" value="CHROMOSOMAL REPLICATION INITIATOR PROTEIN DNAA"/>
    <property type="match status" value="1"/>
</dbReference>
<proteinExistence type="predicted"/>
<dbReference type="Proteomes" id="UP000182379">
    <property type="component" value="Unassembled WGS sequence"/>
</dbReference>
<dbReference type="InterPro" id="IPR002611">
    <property type="entry name" value="IstB_ATP-bd"/>
</dbReference>